<accession>A0A8H3SH35</accession>
<feature type="domain" description="DUF7136" evidence="1">
    <location>
        <begin position="113"/>
        <end position="336"/>
    </location>
</feature>
<evidence type="ECO:0000313" key="3">
    <source>
        <dbReference type="Proteomes" id="UP000465221"/>
    </source>
</evidence>
<dbReference type="Pfam" id="PF23584">
    <property type="entry name" value="DUF7136"/>
    <property type="match status" value="1"/>
</dbReference>
<evidence type="ECO:0000259" key="1">
    <source>
        <dbReference type="Pfam" id="PF23584"/>
    </source>
</evidence>
<dbReference type="EMBL" id="BLKC01000260">
    <property type="protein sequence ID" value="GFF60085.1"/>
    <property type="molecule type" value="Genomic_DNA"/>
</dbReference>
<comment type="caution">
    <text evidence="2">The sequence shown here is derived from an EMBL/GenBank/DDBJ whole genome shotgun (WGS) entry which is preliminary data.</text>
</comment>
<dbReference type="AlphaFoldDB" id="A0A8H3SH35"/>
<dbReference type="InterPro" id="IPR055560">
    <property type="entry name" value="DUF7136"/>
</dbReference>
<evidence type="ECO:0000313" key="2">
    <source>
        <dbReference type="EMBL" id="GFF60085.1"/>
    </source>
</evidence>
<proteinExistence type="predicted"/>
<dbReference type="Proteomes" id="UP000465221">
    <property type="component" value="Unassembled WGS sequence"/>
</dbReference>
<sequence>MFKLEGCGDSALPAVSKVVHDSSSLGARGWEISRLVPLFYFLCQHTFITNILIRLARLIVGCLLDPRRSQSEQDPFFSFPTSAFHLIKLVKFNPCPVEPLSHAHSPSAIVATAHAVEVDLVFPRNETYSPADSFPIIFAVQNPQSAELLNLRISYDIRKDNNRNNQTTLNHDLRWANWSSSAGPYLAYKYVRDLNTTGNWIVAWELYWQSCDEEALANGGEHDGVFEHYYSWWQHFTIDDSPPKKVDLVAATANATCPEDRNAVAINVTDTTMHSPPGVNTAGRDTCVVTANSTASATRTTPDPCRVAIDADTEASMAAVHQKLLCDRLKNPNPPEDCPAEENGAQQLAVLAS</sequence>
<name>A0A8H3SH35_9EURO</name>
<reference evidence="2 3" key="1">
    <citation type="submission" date="2020-01" db="EMBL/GenBank/DDBJ databases">
        <title>Draft genome sequence of Aspergillus udagawae IFM 46972.</title>
        <authorList>
            <person name="Takahashi H."/>
            <person name="Yaguchi T."/>
        </authorList>
    </citation>
    <scope>NUCLEOTIDE SEQUENCE [LARGE SCALE GENOMIC DNA]</scope>
    <source>
        <strain evidence="2 3">IFM 46972</strain>
    </source>
</reference>
<protein>
    <recommendedName>
        <fullName evidence="1">DUF7136 domain-containing protein</fullName>
    </recommendedName>
</protein>
<gene>
    <name evidence="2" type="ORF">IFM46972_11537</name>
</gene>
<organism evidence="2 3">
    <name type="scientific">Aspergillus udagawae</name>
    <dbReference type="NCBI Taxonomy" id="91492"/>
    <lineage>
        <taxon>Eukaryota</taxon>
        <taxon>Fungi</taxon>
        <taxon>Dikarya</taxon>
        <taxon>Ascomycota</taxon>
        <taxon>Pezizomycotina</taxon>
        <taxon>Eurotiomycetes</taxon>
        <taxon>Eurotiomycetidae</taxon>
        <taxon>Eurotiales</taxon>
        <taxon>Aspergillaceae</taxon>
        <taxon>Aspergillus</taxon>
        <taxon>Aspergillus subgen. Fumigati</taxon>
    </lineage>
</organism>